<evidence type="ECO:0000313" key="17">
    <source>
        <dbReference type="Proteomes" id="UP000249135"/>
    </source>
</evidence>
<dbReference type="InterPro" id="IPR036462">
    <property type="entry name" value="Fumarylacetoacetase_N_sf"/>
</dbReference>
<feature type="binding site" evidence="13">
    <location>
        <position position="217"/>
    </location>
    <ligand>
        <name>Ca(2+)</name>
        <dbReference type="ChEBI" id="CHEBI:29108"/>
    </ligand>
</feature>
<evidence type="ECO:0000256" key="8">
    <source>
        <dbReference type="ARBA" id="ARBA00022842"/>
    </source>
</evidence>
<dbReference type="EMBL" id="QFPP01000075">
    <property type="protein sequence ID" value="PZQ75766.1"/>
    <property type="molecule type" value="Genomic_DNA"/>
</dbReference>
<gene>
    <name evidence="16" type="primary">fahA</name>
    <name evidence="16" type="ORF">DI563_08750</name>
</gene>
<keyword evidence="5 13" id="KW-0479">Metal-binding</keyword>
<keyword evidence="9" id="KW-0828">Tyrosine catabolism</keyword>
<evidence type="ECO:0000256" key="4">
    <source>
        <dbReference type="ARBA" id="ARBA00012094"/>
    </source>
</evidence>
<protein>
    <recommendedName>
        <fullName evidence="4">fumarylacetoacetase</fullName>
        <ecNumber evidence="4">3.7.1.2</ecNumber>
    </recommendedName>
</protein>
<dbReference type="Proteomes" id="UP000249135">
    <property type="component" value="Unassembled WGS sequence"/>
</dbReference>
<evidence type="ECO:0000256" key="12">
    <source>
        <dbReference type="PIRSR" id="PIRSR605959-2"/>
    </source>
</evidence>
<keyword evidence="10" id="KW-0585">Phenylalanine catabolism</keyword>
<feature type="binding site" evidence="13">
    <location>
        <position position="185"/>
    </location>
    <ligand>
        <name>Ca(2+)</name>
        <dbReference type="ChEBI" id="CHEBI:29108"/>
    </ligand>
</feature>
<comment type="cofactor">
    <cofactor evidence="1 13">
        <name>Ca(2+)</name>
        <dbReference type="ChEBI" id="CHEBI:29108"/>
    </cofactor>
</comment>
<name>A0A2W5QEY8_VARPD</name>
<dbReference type="PANTHER" id="PTHR43069:SF2">
    <property type="entry name" value="FUMARYLACETOACETASE"/>
    <property type="match status" value="1"/>
</dbReference>
<dbReference type="UniPathway" id="UPA00139">
    <property type="reaction ID" value="UER00341"/>
</dbReference>
<feature type="binding site" evidence="13">
    <location>
        <position position="241"/>
    </location>
    <ligand>
        <name>Mg(2+)</name>
        <dbReference type="ChEBI" id="CHEBI:18420"/>
    </ligand>
</feature>
<comment type="pathway">
    <text evidence="3">Amino-acid degradation; L-phenylalanine degradation; acetoacetate and fumarate from L-phenylalanine: step 6/6.</text>
</comment>
<feature type="binding site" evidence="13">
    <location>
        <position position="237"/>
    </location>
    <ligand>
        <name>Mg(2+)</name>
        <dbReference type="ChEBI" id="CHEBI:18420"/>
    </ligand>
</feature>
<feature type="binding site" evidence="12">
    <location>
        <position position="224"/>
    </location>
    <ligand>
        <name>substrate</name>
    </ligand>
</feature>
<feature type="binding site" evidence="13">
    <location>
        <position position="217"/>
    </location>
    <ligand>
        <name>Mg(2+)</name>
        <dbReference type="ChEBI" id="CHEBI:18420"/>
    </ligand>
</feature>
<accession>A0A2W5QEY8</accession>
<dbReference type="InterPro" id="IPR011234">
    <property type="entry name" value="Fumarylacetoacetase-like_C"/>
</dbReference>
<dbReference type="SUPFAM" id="SSF56529">
    <property type="entry name" value="FAH"/>
    <property type="match status" value="1"/>
</dbReference>
<dbReference type="PANTHER" id="PTHR43069">
    <property type="entry name" value="FUMARYLACETOACETASE"/>
    <property type="match status" value="1"/>
</dbReference>
<evidence type="ECO:0000256" key="9">
    <source>
        <dbReference type="ARBA" id="ARBA00022878"/>
    </source>
</evidence>
<dbReference type="AlphaFoldDB" id="A0A2W5QEY8"/>
<evidence type="ECO:0000256" key="5">
    <source>
        <dbReference type="ARBA" id="ARBA00022723"/>
    </source>
</evidence>
<dbReference type="Pfam" id="PF01557">
    <property type="entry name" value="FAA_hydrolase"/>
    <property type="match status" value="1"/>
</dbReference>
<dbReference type="GO" id="GO:0006559">
    <property type="term" value="P:L-phenylalanine catabolic process"/>
    <property type="evidence" value="ECO:0007669"/>
    <property type="project" value="UniProtKB-UniPathway"/>
</dbReference>
<comment type="caution">
    <text evidence="16">The sequence shown here is derived from an EMBL/GenBank/DDBJ whole genome shotgun (WGS) entry which is preliminary data.</text>
</comment>
<dbReference type="NCBIfam" id="TIGR01266">
    <property type="entry name" value="fum_ac_acetase"/>
    <property type="match status" value="1"/>
</dbReference>
<keyword evidence="6" id="KW-0378">Hydrolase</keyword>
<dbReference type="EC" id="3.7.1.2" evidence="4"/>
<dbReference type="InterPro" id="IPR015377">
    <property type="entry name" value="Fumarylacetoacetase_N"/>
</dbReference>
<dbReference type="Gene3D" id="2.30.30.230">
    <property type="entry name" value="Fumarylacetoacetase, N-terminal domain"/>
    <property type="match status" value="1"/>
</dbReference>
<organism evidence="16 17">
    <name type="scientific">Variovorax paradoxus</name>
    <dbReference type="NCBI Taxonomy" id="34073"/>
    <lineage>
        <taxon>Bacteria</taxon>
        <taxon>Pseudomonadati</taxon>
        <taxon>Pseudomonadota</taxon>
        <taxon>Betaproteobacteria</taxon>
        <taxon>Burkholderiales</taxon>
        <taxon>Comamonadaceae</taxon>
        <taxon>Variovorax</taxon>
    </lineage>
</organism>
<evidence type="ECO:0000256" key="11">
    <source>
        <dbReference type="PIRSR" id="PIRSR605959-1"/>
    </source>
</evidence>
<feature type="active site" description="Proton acceptor" evidence="11">
    <location>
        <position position="118"/>
    </location>
</feature>
<keyword evidence="7 13" id="KW-0106">Calcium</keyword>
<dbReference type="SUPFAM" id="SSF63433">
    <property type="entry name" value="Fumarylacetoacetate hydrolase, FAH, N-terminal domain"/>
    <property type="match status" value="1"/>
</dbReference>
<dbReference type="GO" id="GO:0004334">
    <property type="term" value="F:fumarylacetoacetase activity"/>
    <property type="evidence" value="ECO:0007669"/>
    <property type="project" value="UniProtKB-EC"/>
</dbReference>
<comment type="cofactor">
    <cofactor evidence="2 13">
        <name>Mg(2+)</name>
        <dbReference type="ChEBI" id="CHEBI:18420"/>
    </cofactor>
</comment>
<feature type="binding site" evidence="12">
    <location>
        <position position="127"/>
    </location>
    <ligand>
        <name>substrate</name>
    </ligand>
</feature>
<feature type="binding site" evidence="13">
    <location>
        <position position="111"/>
    </location>
    <ligand>
        <name>Ca(2+)</name>
        <dbReference type="ChEBI" id="CHEBI:29108"/>
    </ligand>
</feature>
<feature type="domain" description="Fumarylacetoacetase-like C-terminal" evidence="14">
    <location>
        <begin position="138"/>
        <end position="407"/>
    </location>
</feature>
<evidence type="ECO:0000313" key="16">
    <source>
        <dbReference type="EMBL" id="PZQ75766.1"/>
    </source>
</evidence>
<sequence>MSWVESANAPDTPFPIQNLPYGRFRRDASEPWSIGVAIGDRVLDVYGAGLCDSPHMVQWLTLPRAQRQAQREAISLALQHGSGDRERVEPWLMPMNGVELGLPCEIRNYSDFFIGIHHASNTGRLHRPDMPLLPNYRWVPIGYHGRASSIQVSGRDFARPKGQVKAPGAAAPAMQPSEQLDFELEMGIVIGRGNAQGDAIPIDAAREHIAGLTLLNDWSARDLQRWEAQPLGPFLAKSFATTLSPWIVTLEALAPFRRPFVRPPEDPQPLPYLDSQADQASGAIDVTLEVWLQTPQMRVQGLSGDCIVRTGLAQAAYWTVAQLVAHHTVNGCNLMPGDLLGTGTLSGAGPGQSACLLEITQGGRHPLRLSNGEERLFLQDEDTVTLRGYCERPGRRRIGFGDCTATVRRAKP</sequence>
<dbReference type="Gene3D" id="3.90.850.10">
    <property type="entry name" value="Fumarylacetoacetase-like, C-terminal domain"/>
    <property type="match status" value="1"/>
</dbReference>
<evidence type="ECO:0000256" key="7">
    <source>
        <dbReference type="ARBA" id="ARBA00022837"/>
    </source>
</evidence>
<feature type="binding site" evidence="12">
    <location>
        <position position="113"/>
    </location>
    <ligand>
        <name>substrate</name>
    </ligand>
</feature>
<evidence type="ECO:0000256" key="1">
    <source>
        <dbReference type="ARBA" id="ARBA00001913"/>
    </source>
</evidence>
<evidence type="ECO:0000256" key="6">
    <source>
        <dbReference type="ARBA" id="ARBA00022801"/>
    </source>
</evidence>
<evidence type="ECO:0000256" key="13">
    <source>
        <dbReference type="PIRSR" id="PIRSR605959-3"/>
    </source>
</evidence>
<dbReference type="InterPro" id="IPR036663">
    <property type="entry name" value="Fumarylacetoacetase_C_sf"/>
</dbReference>
<feature type="binding site" evidence="12">
    <location>
        <position position="344"/>
    </location>
    <ligand>
        <name>substrate</name>
    </ligand>
</feature>
<dbReference type="GO" id="GO:0046872">
    <property type="term" value="F:metal ion binding"/>
    <property type="evidence" value="ECO:0007669"/>
    <property type="project" value="UniProtKB-KW"/>
</dbReference>
<reference evidence="16 17" key="1">
    <citation type="submission" date="2017-08" db="EMBL/GenBank/DDBJ databases">
        <title>Infants hospitalized years apart are colonized by the same room-sourced microbial strains.</title>
        <authorList>
            <person name="Brooks B."/>
            <person name="Olm M.R."/>
            <person name="Firek B.A."/>
            <person name="Baker R."/>
            <person name="Thomas B.C."/>
            <person name="Morowitz M.J."/>
            <person name="Banfield J.F."/>
        </authorList>
    </citation>
    <scope>NUCLEOTIDE SEQUENCE [LARGE SCALE GENOMIC DNA]</scope>
    <source>
        <strain evidence="16">S2_005_003_R2_41</strain>
    </source>
</reference>
<dbReference type="GO" id="GO:0006572">
    <property type="term" value="P:L-tyrosine catabolic process"/>
    <property type="evidence" value="ECO:0007669"/>
    <property type="project" value="UniProtKB-KW"/>
</dbReference>
<evidence type="ECO:0000259" key="15">
    <source>
        <dbReference type="Pfam" id="PF09298"/>
    </source>
</evidence>
<dbReference type="GO" id="GO:1902000">
    <property type="term" value="P:homogentisate catabolic process"/>
    <property type="evidence" value="ECO:0007669"/>
    <property type="project" value="TreeGrafter"/>
</dbReference>
<dbReference type="Pfam" id="PF09298">
    <property type="entry name" value="FAA_hydrolase_N"/>
    <property type="match status" value="1"/>
</dbReference>
<evidence type="ECO:0000256" key="2">
    <source>
        <dbReference type="ARBA" id="ARBA00001946"/>
    </source>
</evidence>
<dbReference type="InterPro" id="IPR005959">
    <property type="entry name" value="Fumarylacetoacetase"/>
</dbReference>
<proteinExistence type="predicted"/>
<evidence type="ECO:0000256" key="10">
    <source>
        <dbReference type="ARBA" id="ARBA00023232"/>
    </source>
</evidence>
<evidence type="ECO:0000259" key="14">
    <source>
        <dbReference type="Pfam" id="PF01557"/>
    </source>
</evidence>
<evidence type="ECO:0000256" key="3">
    <source>
        <dbReference type="ARBA" id="ARBA00004782"/>
    </source>
</evidence>
<keyword evidence="8 13" id="KW-0460">Magnesium</keyword>
<feature type="domain" description="Fumarylacetoacetase N-terminal" evidence="15">
    <location>
        <begin position="17"/>
        <end position="103"/>
    </location>
</feature>
<feature type="binding site" evidence="13">
    <location>
        <position position="183"/>
    </location>
    <ligand>
        <name>Ca(2+)</name>
        <dbReference type="ChEBI" id="CHEBI:29108"/>
    </ligand>
</feature>